<comment type="caution">
    <text evidence="2">The sequence shown here is derived from an EMBL/GenBank/DDBJ whole genome shotgun (WGS) entry which is preliminary data.</text>
</comment>
<protein>
    <submittedName>
        <fullName evidence="2">Uncharacterized protein</fullName>
    </submittedName>
</protein>
<sequence>MGKEPESSIKRPPSSKEEQAAKAEQPRERLLDHATAKQLDKEFKLNASKDEFGENVLNNFNGDPSHCRLDVHSAPASNLWTGPVQSPLEIARAEIAALREEIELRGKELKGAQVFPARADTLSVTDVVQKVNTLNKEIFQMAAFLGEMLVYEVIDPDEDRQEHRQAVIQSTYETARGPLGERLASTLAHESMNNPKEESNPLLVQIAMQTALTNWCGKFGCRWTSYQRVDNESASEVEEDQPKESGNKPGILKQLEYDRFISELYDSIRGHEDQAVAGRWRSLTKAHLPFSTTGWGHSLMLAIRSIMAVAGWSTRSTEEMAQIEKRLTSIFTPLLELRKATGEDVTSEDLEISFIKPGQTFDPAYMEDAYADSRSSSKNKKSSPEVVISTSGLGLVVKRLKAGGVQRQLEILSMPKVVLEKTIKEVLKPPKKKKKTARPGHTALSSEDMLGL</sequence>
<evidence type="ECO:0000256" key="1">
    <source>
        <dbReference type="SAM" id="MobiDB-lite"/>
    </source>
</evidence>
<reference evidence="2" key="1">
    <citation type="submission" date="2022-06" db="EMBL/GenBank/DDBJ databases">
        <title>Genome Sequence of Candolleomyces eurysporus.</title>
        <authorList>
            <person name="Buettner E."/>
        </authorList>
    </citation>
    <scope>NUCLEOTIDE SEQUENCE</scope>
    <source>
        <strain evidence="2">VTCC 930004</strain>
    </source>
</reference>
<organism evidence="2 3">
    <name type="scientific">Candolleomyces eurysporus</name>
    <dbReference type="NCBI Taxonomy" id="2828524"/>
    <lineage>
        <taxon>Eukaryota</taxon>
        <taxon>Fungi</taxon>
        <taxon>Dikarya</taxon>
        <taxon>Basidiomycota</taxon>
        <taxon>Agaricomycotina</taxon>
        <taxon>Agaricomycetes</taxon>
        <taxon>Agaricomycetidae</taxon>
        <taxon>Agaricales</taxon>
        <taxon>Agaricineae</taxon>
        <taxon>Psathyrellaceae</taxon>
        <taxon>Candolleomyces</taxon>
    </lineage>
</organism>
<dbReference type="Proteomes" id="UP001140091">
    <property type="component" value="Unassembled WGS sequence"/>
</dbReference>
<name>A0A9W8JIC3_9AGAR</name>
<dbReference type="AlphaFoldDB" id="A0A9W8JIC3"/>
<feature type="non-terminal residue" evidence="2">
    <location>
        <position position="1"/>
    </location>
</feature>
<dbReference type="OrthoDB" id="3222645at2759"/>
<keyword evidence="3" id="KW-1185">Reference proteome</keyword>
<evidence type="ECO:0000313" key="3">
    <source>
        <dbReference type="Proteomes" id="UP001140091"/>
    </source>
</evidence>
<evidence type="ECO:0000313" key="2">
    <source>
        <dbReference type="EMBL" id="KAJ2935087.1"/>
    </source>
</evidence>
<accession>A0A9W8JIC3</accession>
<feature type="region of interest" description="Disordered" evidence="1">
    <location>
        <begin position="1"/>
        <end position="30"/>
    </location>
</feature>
<gene>
    <name evidence="2" type="ORF">H1R20_g2031</name>
</gene>
<proteinExistence type="predicted"/>
<feature type="compositionally biased region" description="Basic residues" evidence="1">
    <location>
        <begin position="429"/>
        <end position="438"/>
    </location>
</feature>
<feature type="region of interest" description="Disordered" evidence="1">
    <location>
        <begin position="428"/>
        <end position="452"/>
    </location>
</feature>
<dbReference type="EMBL" id="JANBPK010000706">
    <property type="protein sequence ID" value="KAJ2935087.1"/>
    <property type="molecule type" value="Genomic_DNA"/>
</dbReference>